<accession>S0KRL3</accession>
<dbReference type="PATRIC" id="fig|1121865.3.peg.1170"/>
<organism evidence="1 2">
    <name type="scientific">Enterococcus columbae DSM 7374 = ATCC 51263</name>
    <dbReference type="NCBI Taxonomy" id="1121865"/>
    <lineage>
        <taxon>Bacteria</taxon>
        <taxon>Bacillati</taxon>
        <taxon>Bacillota</taxon>
        <taxon>Bacilli</taxon>
        <taxon>Lactobacillales</taxon>
        <taxon>Enterococcaceae</taxon>
        <taxon>Enterococcus</taxon>
    </lineage>
</organism>
<dbReference type="STRING" id="1121865.OMW_01199"/>
<sequence>MNAYQEKFYEFILARVKTENLEDAQSLLKESFAKQAQGSFDLEFLASFKAKLTPWLKPESKDEVLKIIRDFGQNFVR</sequence>
<dbReference type="Proteomes" id="UP000014113">
    <property type="component" value="Unassembled WGS sequence"/>
</dbReference>
<dbReference type="RefSeq" id="WP_016183340.1">
    <property type="nucleotide sequence ID" value="NZ_JXKI01000001.1"/>
</dbReference>
<gene>
    <name evidence="1" type="ORF">I568_01819</name>
</gene>
<dbReference type="AlphaFoldDB" id="S0KRL3"/>
<name>S0KRL3_9ENTE</name>
<dbReference type="OrthoDB" id="1652026at2"/>
<evidence type="ECO:0000313" key="2">
    <source>
        <dbReference type="Proteomes" id="UP000014113"/>
    </source>
</evidence>
<keyword evidence="2" id="KW-1185">Reference proteome</keyword>
<reference evidence="1 2" key="1">
    <citation type="submission" date="2013-03" db="EMBL/GenBank/DDBJ databases">
        <title>The Genome Sequence of Enterococcus columbae ATCC_51263 (PacBio/Illumina hybrid assembly).</title>
        <authorList>
            <consortium name="The Broad Institute Genomics Platform"/>
            <consortium name="The Broad Institute Genome Sequencing Center for Infectious Disease"/>
            <person name="Earl A."/>
            <person name="Russ C."/>
            <person name="Gilmore M."/>
            <person name="Surin D."/>
            <person name="Walker B."/>
            <person name="Young S."/>
            <person name="Zeng Q."/>
            <person name="Gargeya S."/>
            <person name="Fitzgerald M."/>
            <person name="Haas B."/>
            <person name="Abouelleil A."/>
            <person name="Allen A.W."/>
            <person name="Alvarado L."/>
            <person name="Arachchi H.M."/>
            <person name="Berlin A.M."/>
            <person name="Chapman S.B."/>
            <person name="Gainer-Dewar J."/>
            <person name="Goldberg J."/>
            <person name="Griggs A."/>
            <person name="Gujja S."/>
            <person name="Hansen M."/>
            <person name="Howarth C."/>
            <person name="Imamovic A."/>
            <person name="Ireland A."/>
            <person name="Larimer J."/>
            <person name="McCowan C."/>
            <person name="Murphy C."/>
            <person name="Pearson M."/>
            <person name="Poon T.W."/>
            <person name="Priest M."/>
            <person name="Roberts A."/>
            <person name="Saif S."/>
            <person name="Shea T."/>
            <person name="Sisk P."/>
            <person name="Sykes S."/>
            <person name="Wortman J."/>
            <person name="Nusbaum C."/>
            <person name="Birren B."/>
        </authorList>
    </citation>
    <scope>NUCLEOTIDE SEQUENCE [LARGE SCALE GENOMIC DNA]</scope>
    <source>
        <strain evidence="1 2">ATCC 51263</strain>
    </source>
</reference>
<dbReference type="eggNOG" id="ENOG5033CC1">
    <property type="taxonomic scope" value="Bacteria"/>
</dbReference>
<proteinExistence type="predicted"/>
<dbReference type="EMBL" id="ASWJ01000008">
    <property type="protein sequence ID" value="EOW80641.1"/>
    <property type="molecule type" value="Genomic_DNA"/>
</dbReference>
<evidence type="ECO:0000313" key="1">
    <source>
        <dbReference type="EMBL" id="EOW80641.1"/>
    </source>
</evidence>
<protein>
    <submittedName>
        <fullName evidence="1">Uncharacterized protein</fullName>
    </submittedName>
</protein>
<comment type="caution">
    <text evidence="1">The sequence shown here is derived from an EMBL/GenBank/DDBJ whole genome shotgun (WGS) entry which is preliminary data.</text>
</comment>